<gene>
    <name evidence="5" type="ORF">OUZ56_003795</name>
</gene>
<feature type="region of interest" description="Disordered" evidence="3">
    <location>
        <begin position="46"/>
        <end position="69"/>
    </location>
</feature>
<protein>
    <recommendedName>
        <fullName evidence="4">Myosin tail domain-containing protein</fullName>
    </recommendedName>
</protein>
<feature type="region of interest" description="Disordered" evidence="3">
    <location>
        <begin position="313"/>
        <end position="333"/>
    </location>
</feature>
<evidence type="ECO:0000256" key="3">
    <source>
        <dbReference type="SAM" id="MobiDB-lite"/>
    </source>
</evidence>
<dbReference type="PANTHER" id="PTHR45615:SF36">
    <property type="entry name" value="MYOSIN HEAVY CHAIN-LIKE, ISOFORM B-RELATED"/>
    <property type="match status" value="1"/>
</dbReference>
<comment type="caution">
    <text evidence="5">The sequence shown here is derived from an EMBL/GenBank/DDBJ whole genome shotgun (WGS) entry which is preliminary data.</text>
</comment>
<dbReference type="Proteomes" id="UP001234178">
    <property type="component" value="Unassembled WGS sequence"/>
</dbReference>
<feature type="coiled-coil region" evidence="2">
    <location>
        <begin position="432"/>
        <end position="459"/>
    </location>
</feature>
<evidence type="ECO:0000313" key="5">
    <source>
        <dbReference type="EMBL" id="KAK4001931.1"/>
    </source>
</evidence>
<feature type="compositionally biased region" description="Acidic residues" evidence="3">
    <location>
        <begin position="322"/>
        <end position="331"/>
    </location>
</feature>
<proteinExistence type="predicted"/>
<evidence type="ECO:0000313" key="6">
    <source>
        <dbReference type="Proteomes" id="UP001234178"/>
    </source>
</evidence>
<feature type="region of interest" description="Disordered" evidence="3">
    <location>
        <begin position="1"/>
        <end position="28"/>
    </location>
</feature>
<feature type="domain" description="Myosin tail" evidence="4">
    <location>
        <begin position="266"/>
        <end position="642"/>
    </location>
</feature>
<dbReference type="PANTHER" id="PTHR45615">
    <property type="entry name" value="MYOSIN HEAVY CHAIN, NON-MUSCLE"/>
    <property type="match status" value="1"/>
</dbReference>
<feature type="coiled-coil region" evidence="2">
    <location>
        <begin position="501"/>
        <end position="643"/>
    </location>
</feature>
<evidence type="ECO:0000256" key="1">
    <source>
        <dbReference type="ARBA" id="ARBA00023054"/>
    </source>
</evidence>
<dbReference type="Pfam" id="PF01576">
    <property type="entry name" value="Myosin_tail_1"/>
    <property type="match status" value="1"/>
</dbReference>
<dbReference type="InterPro" id="IPR002928">
    <property type="entry name" value="Myosin_tail"/>
</dbReference>
<reference evidence="5 6" key="1">
    <citation type="journal article" date="2023" name="Nucleic Acids Res.">
        <title>The hologenome of Daphnia magna reveals possible DNA methylation and microbiome-mediated evolution of the host genome.</title>
        <authorList>
            <person name="Chaturvedi A."/>
            <person name="Li X."/>
            <person name="Dhandapani V."/>
            <person name="Marshall H."/>
            <person name="Kissane S."/>
            <person name="Cuenca-Cambronero M."/>
            <person name="Asole G."/>
            <person name="Calvet F."/>
            <person name="Ruiz-Romero M."/>
            <person name="Marangio P."/>
            <person name="Guigo R."/>
            <person name="Rago D."/>
            <person name="Mirbahai L."/>
            <person name="Eastwood N."/>
            <person name="Colbourne J.K."/>
            <person name="Zhou J."/>
            <person name="Mallon E."/>
            <person name="Orsini L."/>
        </authorList>
    </citation>
    <scope>NUCLEOTIDE SEQUENCE [LARGE SCALE GENOMIC DNA]</scope>
    <source>
        <strain evidence="5">LRV0_1</strain>
    </source>
</reference>
<feature type="region of interest" description="Disordered" evidence="3">
    <location>
        <begin position="158"/>
        <end position="206"/>
    </location>
</feature>
<feature type="compositionally biased region" description="Basic and acidic residues" evidence="3">
    <location>
        <begin position="12"/>
        <end position="23"/>
    </location>
</feature>
<evidence type="ECO:0000256" key="2">
    <source>
        <dbReference type="SAM" id="Coils"/>
    </source>
</evidence>
<feature type="compositionally biased region" description="Polar residues" evidence="3">
    <location>
        <begin position="929"/>
        <end position="948"/>
    </location>
</feature>
<evidence type="ECO:0000259" key="4">
    <source>
        <dbReference type="Pfam" id="PF01576"/>
    </source>
</evidence>
<dbReference type="EMBL" id="JAOYFB010000001">
    <property type="protein sequence ID" value="KAK4001931.1"/>
    <property type="molecule type" value="Genomic_DNA"/>
</dbReference>
<feature type="coiled-coil region" evidence="2">
    <location>
        <begin position="337"/>
        <end position="403"/>
    </location>
</feature>
<keyword evidence="1 2" id="KW-0175">Coiled coil</keyword>
<feature type="coiled-coil region" evidence="2">
    <location>
        <begin position="671"/>
        <end position="886"/>
    </location>
</feature>
<feature type="compositionally biased region" description="Low complexity" evidence="3">
    <location>
        <begin position="167"/>
        <end position="205"/>
    </location>
</feature>
<accession>A0ABQ9YMY9</accession>
<feature type="region of interest" description="Disordered" evidence="3">
    <location>
        <begin position="903"/>
        <end position="981"/>
    </location>
</feature>
<name>A0ABQ9YMY9_9CRUS</name>
<organism evidence="5 6">
    <name type="scientific">Daphnia magna</name>
    <dbReference type="NCBI Taxonomy" id="35525"/>
    <lineage>
        <taxon>Eukaryota</taxon>
        <taxon>Metazoa</taxon>
        <taxon>Ecdysozoa</taxon>
        <taxon>Arthropoda</taxon>
        <taxon>Crustacea</taxon>
        <taxon>Branchiopoda</taxon>
        <taxon>Diplostraca</taxon>
        <taxon>Cladocera</taxon>
        <taxon>Anomopoda</taxon>
        <taxon>Daphniidae</taxon>
        <taxon>Daphnia</taxon>
    </lineage>
</organism>
<keyword evidence="6" id="KW-1185">Reference proteome</keyword>
<sequence length="981" mass="111266">MSSLSSHLSSKRRLEIQAERDHSQTQLSLALSPVLTSGYYSESLSQSVSARRPSHHQSRRSTPPPAPLAARDEGVVIQAGMSFVLGHKAVRSSSVSAICVGSAANRPSRPTTTSTGVRQHFRPLPAHTMADTTSSKLSRAIRDFLGRTDHVMNEWKHLGKEAGGSQRSRSTTRSYAAHQSGGSRRFSARSLSSSRYSSTDSPSSGAAANEFVVVGPFSRVPSFQSVQSTADTDFGSCQDLNDYDEVSELTADLAEEHSTAILATERLEAESAQRMKLEKDFGELEAKFRKLSGDHEKMEMEVLLNRSAGLNGSGSEYMMSAAEDDDDDDDGQPNVFRQKCERMSRELELAKQRLAQQHEDDLEQMVTIKKQLEKKLNDAYEEVEEQRQVVAQWKRKSQRLAAELSDTRLLHEDQTNRNAVLEKKQRKFDTEFQLLQDELRQERANKERAMRERDAAITDKLTSEQTLQSVQLDLEMRGERLAALTKELDEMTTEGRSDADMAAIRRAKHELEMKVKDQEEELDELAGQVQLLESARLRLEMAMEQMKKENKKELAQREEEIEDTRCSAQKKVKALEAQLESEHEERTLLVREKHELERQLLSMAQHAAHAADDDTIQKLKRDLKRTKALLKDAHSQLERCRSETPSKVLLRQLKNQLEDSEFARTAAVKGRQHAEQELLEAQQQLDEALRLRGETEDKYLSCNRERSNYQSQVDDLEVELNEVMRKYKAAVAQLTVDQITLQDQTAQLMTLEHEKSSLKEQVAELSARLECLEIDTKSVHTQKRMELKVKELESRVELEQTSKSRLETQVARLKEMLDKSNLELDSLRCKEQLSQESSKRLQRQLRDVREELTGSEQRDADTSQQLRELEQRIELLESENATLVKDLSLALRRIEDLQVAMQGEMDTSDSDQDPHSVESDSDDDSDTSFHTFLSQRKYGSTSGVSSASDARRQSPMGLDSPSSSRVDLTLTLEKQEDESVA</sequence>